<gene>
    <name evidence="7" type="ORF">JZO70_13790</name>
</gene>
<comment type="cofactor">
    <cofactor evidence="1">
        <name>FAD</name>
        <dbReference type="ChEBI" id="CHEBI:57692"/>
    </cofactor>
</comment>
<dbReference type="InterPro" id="IPR002081">
    <property type="entry name" value="Cryptochrome/DNA_photolyase_1"/>
</dbReference>
<sequence length="478" mass="56418">MTSVMWFRRDLRLEDNTALYHAFEDSDELVLLFQVNPEQFLADSSNHQAFFASVAHFQETVNQKMHLQILFGNLEESFTKLKKTVKNWDRVYFNLDERGFGAERDQKMREFFQENQIIVHDYMDHHLHGATEIKNQSGDPYKVYTPYYNQWKQLTKPKPVKVAISADKVTKDTLFPEDEEKFAELVANLLDKPLYEVGTKAAKKQLENFLLENVVDYSKARDLPAEDRTSLLSPYLRTGELSIRTVWQQLQEADDSEGKQTFEKELCWRDFYNMIYAANPKQKQQPIQTNFQFIQWDNDDENFQRWQEGKTGYPIVDAAMRQLNQTGWMHNRLRMIVASFLTKDLLIDWRRGEKYFQQQLIDYDPASNIGGWQWAASTGTDAVPYFRIFNPTTQSERFDAEGEFIRKYVPELKDLPNKFIHQPEKMKEAEQREYGVILGEDYPLPIVHHKEARRKALSVYENSREFAKEVPDDSSDEE</sequence>
<evidence type="ECO:0000259" key="6">
    <source>
        <dbReference type="PROSITE" id="PS51645"/>
    </source>
</evidence>
<accession>A0ABS3LC88</accession>
<dbReference type="PROSITE" id="PS00394">
    <property type="entry name" value="DNA_PHOTOLYASES_1_1"/>
    <property type="match status" value="1"/>
</dbReference>
<proteinExistence type="inferred from homology"/>
<dbReference type="Pfam" id="PF03441">
    <property type="entry name" value="FAD_binding_7"/>
    <property type="match status" value="1"/>
</dbReference>
<dbReference type="Gene3D" id="1.25.40.80">
    <property type="match status" value="1"/>
</dbReference>
<dbReference type="InterPro" id="IPR005101">
    <property type="entry name" value="Cryptochr/Photolyase_FAD-bd"/>
</dbReference>
<organism evidence="7 8">
    <name type="scientific">Candidatus Enterococcus moelleringii</name>
    <dbReference type="NCBI Taxonomy" id="2815325"/>
    <lineage>
        <taxon>Bacteria</taxon>
        <taxon>Bacillati</taxon>
        <taxon>Bacillota</taxon>
        <taxon>Bacilli</taxon>
        <taxon>Lactobacillales</taxon>
        <taxon>Enterococcaceae</taxon>
        <taxon>Enterococcus</taxon>
    </lineage>
</organism>
<dbReference type="Pfam" id="PF00875">
    <property type="entry name" value="DNA_photolyase"/>
    <property type="match status" value="1"/>
</dbReference>
<dbReference type="RefSeq" id="WP_207674173.1">
    <property type="nucleotide sequence ID" value="NZ_JAFREM010000021.1"/>
</dbReference>
<dbReference type="InterPro" id="IPR018394">
    <property type="entry name" value="DNA_photolyase_1_CS_C"/>
</dbReference>
<dbReference type="Gene3D" id="1.10.579.10">
    <property type="entry name" value="DNA Cyclobutane Dipyrimidine Photolyase, subunit A, domain 3"/>
    <property type="match status" value="1"/>
</dbReference>
<keyword evidence="4 5" id="KW-0157">Chromophore</keyword>
<dbReference type="PANTHER" id="PTHR11455">
    <property type="entry name" value="CRYPTOCHROME"/>
    <property type="match status" value="1"/>
</dbReference>
<evidence type="ECO:0000256" key="4">
    <source>
        <dbReference type="ARBA" id="ARBA00022991"/>
    </source>
</evidence>
<dbReference type="PANTHER" id="PTHR11455:SF9">
    <property type="entry name" value="CRYPTOCHROME CIRCADIAN CLOCK 5 ISOFORM X1"/>
    <property type="match status" value="1"/>
</dbReference>
<keyword evidence="8" id="KW-1185">Reference proteome</keyword>
<keyword evidence="2 5" id="KW-0285">Flavoprotein</keyword>
<reference evidence="7 8" key="1">
    <citation type="submission" date="2021-03" db="EMBL/GenBank/DDBJ databases">
        <title>Enterococcal diversity collection.</title>
        <authorList>
            <person name="Gilmore M.S."/>
            <person name="Schwartzman J."/>
            <person name="Van Tyne D."/>
            <person name="Martin M."/>
            <person name="Earl A.M."/>
            <person name="Manson A.L."/>
            <person name="Straub T."/>
            <person name="Salamzade R."/>
            <person name="Saavedra J."/>
            <person name="Lebreton F."/>
            <person name="Prichula J."/>
            <person name="Schaufler K."/>
            <person name="Gaca A."/>
            <person name="Sgardioli B."/>
            <person name="Wagenaar J."/>
            <person name="Strong T."/>
        </authorList>
    </citation>
    <scope>NUCLEOTIDE SEQUENCE [LARGE SCALE GENOMIC DNA]</scope>
    <source>
        <strain evidence="7 8">669A</strain>
    </source>
</reference>
<evidence type="ECO:0000256" key="1">
    <source>
        <dbReference type="ARBA" id="ARBA00001974"/>
    </source>
</evidence>
<dbReference type="Gene3D" id="3.40.50.620">
    <property type="entry name" value="HUPs"/>
    <property type="match status" value="1"/>
</dbReference>
<evidence type="ECO:0000256" key="2">
    <source>
        <dbReference type="ARBA" id="ARBA00022630"/>
    </source>
</evidence>
<evidence type="ECO:0000313" key="7">
    <source>
        <dbReference type="EMBL" id="MBO1307244.1"/>
    </source>
</evidence>
<comment type="similarity">
    <text evidence="5">Belongs to the DNA photolyase family.</text>
</comment>
<dbReference type="InterPro" id="IPR006050">
    <property type="entry name" value="DNA_photolyase_N"/>
</dbReference>
<dbReference type="PROSITE" id="PS00691">
    <property type="entry name" value="DNA_PHOTOLYASES_1_2"/>
    <property type="match status" value="1"/>
</dbReference>
<name>A0ABS3LC88_9ENTE</name>
<evidence type="ECO:0000256" key="5">
    <source>
        <dbReference type="RuleBase" id="RU004182"/>
    </source>
</evidence>
<evidence type="ECO:0000256" key="3">
    <source>
        <dbReference type="ARBA" id="ARBA00022827"/>
    </source>
</evidence>
<dbReference type="PRINTS" id="PR00147">
    <property type="entry name" value="DNAPHOTLYASE"/>
</dbReference>
<dbReference type="InterPro" id="IPR036134">
    <property type="entry name" value="Crypto/Photolyase_FAD-like_sf"/>
</dbReference>
<dbReference type="Proteomes" id="UP000664601">
    <property type="component" value="Unassembled WGS sequence"/>
</dbReference>
<dbReference type="SUPFAM" id="SSF52425">
    <property type="entry name" value="Cryptochrome/photolyase, N-terminal domain"/>
    <property type="match status" value="1"/>
</dbReference>
<dbReference type="InterPro" id="IPR014729">
    <property type="entry name" value="Rossmann-like_a/b/a_fold"/>
</dbReference>
<dbReference type="EMBL" id="JAFREM010000021">
    <property type="protein sequence ID" value="MBO1307244.1"/>
    <property type="molecule type" value="Genomic_DNA"/>
</dbReference>
<feature type="domain" description="Photolyase/cryptochrome alpha/beta" evidence="6">
    <location>
        <begin position="1"/>
        <end position="127"/>
    </location>
</feature>
<keyword evidence="3 5" id="KW-0274">FAD</keyword>
<protein>
    <submittedName>
        <fullName evidence="7">Deoxyribodipyrimidine photo-lyase</fullName>
    </submittedName>
</protein>
<comment type="caution">
    <text evidence="7">The sequence shown here is derived from an EMBL/GenBank/DDBJ whole genome shotgun (WGS) entry which is preliminary data.</text>
</comment>
<evidence type="ECO:0000313" key="8">
    <source>
        <dbReference type="Proteomes" id="UP000664601"/>
    </source>
</evidence>
<dbReference type="SUPFAM" id="SSF48173">
    <property type="entry name" value="Cryptochrome/photolyase FAD-binding domain"/>
    <property type="match status" value="1"/>
</dbReference>
<dbReference type="PROSITE" id="PS51645">
    <property type="entry name" value="PHR_CRY_ALPHA_BETA"/>
    <property type="match status" value="1"/>
</dbReference>
<dbReference type="InterPro" id="IPR036155">
    <property type="entry name" value="Crypto/Photolyase_N_sf"/>
</dbReference>